<keyword evidence="3" id="KW-1185">Reference proteome</keyword>
<organism evidence="2 3">
    <name type="scientific">Anaerocolumna jejuensis DSM 15929</name>
    <dbReference type="NCBI Taxonomy" id="1121322"/>
    <lineage>
        <taxon>Bacteria</taxon>
        <taxon>Bacillati</taxon>
        <taxon>Bacillota</taxon>
        <taxon>Clostridia</taxon>
        <taxon>Lachnospirales</taxon>
        <taxon>Lachnospiraceae</taxon>
        <taxon>Anaerocolumna</taxon>
    </lineage>
</organism>
<reference evidence="2 3" key="1">
    <citation type="submission" date="2016-11" db="EMBL/GenBank/DDBJ databases">
        <authorList>
            <person name="Jaros S."/>
            <person name="Januszkiewicz K."/>
            <person name="Wedrychowicz H."/>
        </authorList>
    </citation>
    <scope>NUCLEOTIDE SEQUENCE [LARGE SCALE GENOMIC DNA]</scope>
    <source>
        <strain evidence="2 3">DSM 15929</strain>
    </source>
</reference>
<dbReference type="Pfam" id="PF01471">
    <property type="entry name" value="PG_binding_1"/>
    <property type="match status" value="1"/>
</dbReference>
<evidence type="ECO:0000313" key="3">
    <source>
        <dbReference type="Proteomes" id="UP000184386"/>
    </source>
</evidence>
<dbReference type="RefSeq" id="WP_073277213.1">
    <property type="nucleotide sequence ID" value="NZ_FRAC01000014.1"/>
</dbReference>
<dbReference type="OrthoDB" id="2933491at2"/>
<dbReference type="EMBL" id="FRAC01000014">
    <property type="protein sequence ID" value="SHK62550.1"/>
    <property type="molecule type" value="Genomic_DNA"/>
</dbReference>
<feature type="domain" description="Peptidoglycan binding-like" evidence="1">
    <location>
        <begin position="349"/>
        <end position="409"/>
    </location>
</feature>
<name>A0A1M6U089_9FIRM</name>
<evidence type="ECO:0000259" key="1">
    <source>
        <dbReference type="Pfam" id="PF01471"/>
    </source>
</evidence>
<sequence length="424" mass="46732">MSSYNYNDIKIYPAQVGTQNLGKLQVNVTTEQGFRPIPNAKVRITYTGDPDTTVEELTTDNLGRTSQVELQAPNIDYSLDPASTAQPYSEYNINVAAEGFDNVDVDGSQILPDVTAIQPISLREQPGTQLFVIPPHTLYGDYPPKIAESEIKPTSESGEIVLTSVVIPEFVIVHDGPPSDTSAENYYIRYRDYIKNVASSEIYATWPASTITANVLAIMSFTLNRVYTEWYRNRGYNFTITSSTAFDHKWMPGRNIYDTVSQAVDEVFNNYLSRPNVRQPILTQYCDGRNVTCPGWMTQWGSKALGDQGMTAIQILRNFYGNSIYINSANEVAGVPSSWPGANLSIGSRGDSVRQMQEQLNAIAGVYSSVPTVAADGVYGPQTEAAVRAFQETFGLPANGIVDLPTWYRISGIYVAVTRIGELG</sequence>
<dbReference type="SUPFAM" id="SSF47090">
    <property type="entry name" value="PGBD-like"/>
    <property type="match status" value="1"/>
</dbReference>
<dbReference type="Proteomes" id="UP000184386">
    <property type="component" value="Unassembled WGS sequence"/>
</dbReference>
<dbReference type="InterPro" id="IPR036365">
    <property type="entry name" value="PGBD-like_sf"/>
</dbReference>
<protein>
    <submittedName>
        <fullName evidence="2">Putative peptidoglycan binding domain-containing protein</fullName>
    </submittedName>
</protein>
<dbReference type="InterPro" id="IPR002477">
    <property type="entry name" value="Peptidoglycan-bd-like"/>
</dbReference>
<gene>
    <name evidence="2" type="ORF">SAMN02745136_02939</name>
</gene>
<dbReference type="InterPro" id="IPR036366">
    <property type="entry name" value="PGBDSf"/>
</dbReference>
<evidence type="ECO:0000313" key="2">
    <source>
        <dbReference type="EMBL" id="SHK62550.1"/>
    </source>
</evidence>
<dbReference type="AlphaFoldDB" id="A0A1M6U089"/>
<accession>A0A1M6U089</accession>
<proteinExistence type="predicted"/>
<dbReference type="Gene3D" id="1.10.101.10">
    <property type="entry name" value="PGBD-like superfamily/PGBD"/>
    <property type="match status" value="1"/>
</dbReference>
<dbReference type="STRING" id="1121322.SAMN02745136_02939"/>